<comment type="caution">
    <text evidence="3">The sequence shown here is derived from an EMBL/GenBank/DDBJ whole genome shotgun (WGS) entry which is preliminary data.</text>
</comment>
<dbReference type="Gene3D" id="3.40.50.1460">
    <property type="match status" value="1"/>
</dbReference>
<dbReference type="EMBL" id="JACJTC010000001">
    <property type="protein sequence ID" value="MBD2609917.1"/>
    <property type="molecule type" value="Genomic_DNA"/>
</dbReference>
<dbReference type="SUPFAM" id="SSF140869">
    <property type="entry name" value="GUN4-like"/>
    <property type="match status" value="1"/>
</dbReference>
<dbReference type="Pfam" id="PF00656">
    <property type="entry name" value="Peptidase_C14"/>
    <property type="match status" value="1"/>
</dbReference>
<dbReference type="Proteomes" id="UP000606396">
    <property type="component" value="Unassembled WGS sequence"/>
</dbReference>
<proteinExistence type="predicted"/>
<evidence type="ECO:0000259" key="2">
    <source>
        <dbReference type="Pfam" id="PF05419"/>
    </source>
</evidence>
<feature type="domain" description="Peptidase C14 caspase" evidence="1">
    <location>
        <begin position="25"/>
        <end position="233"/>
    </location>
</feature>
<dbReference type="InterPro" id="IPR011600">
    <property type="entry name" value="Pept_C14_caspase"/>
</dbReference>
<evidence type="ECO:0000259" key="1">
    <source>
        <dbReference type="Pfam" id="PF00656"/>
    </source>
</evidence>
<name>A0ABR8H287_NOSPU</name>
<dbReference type="RefSeq" id="WP_190948003.1">
    <property type="nucleotide sequence ID" value="NZ_JACJTC010000001.1"/>
</dbReference>
<dbReference type="InterPro" id="IPR029030">
    <property type="entry name" value="Caspase-like_dom_sf"/>
</dbReference>
<reference evidence="3 4" key="1">
    <citation type="journal article" date="2020" name="ISME J.">
        <title>Comparative genomics reveals insights into cyanobacterial evolution and habitat adaptation.</title>
        <authorList>
            <person name="Chen M.Y."/>
            <person name="Teng W.K."/>
            <person name="Zhao L."/>
            <person name="Hu C.X."/>
            <person name="Zhou Y.K."/>
            <person name="Han B.P."/>
            <person name="Song L.R."/>
            <person name="Shu W.S."/>
        </authorList>
    </citation>
    <scope>NUCLEOTIDE SEQUENCE [LARGE SCALE GENOMIC DNA]</scope>
    <source>
        <strain evidence="3 4">FACHB-252</strain>
    </source>
</reference>
<dbReference type="PANTHER" id="PTHR34800:SF1">
    <property type="entry name" value="TETRAPYRROLE-BINDING PROTEIN, CHLOROPLASTIC"/>
    <property type="match status" value="1"/>
</dbReference>
<sequence>MCPVGVRTSHSTHALETGLAKIWLILVGVNQYQDEQIPCLRYSAVDCQGLGEALNAATAGFPQKDIRIYHDFAQQQPLLENISTSLKEVATASKSTDTILFYFSGHGMLEPSNREVVLCLQDTQKDNLINTGLQLQELLQLLENCPAQQQLIWLDACHSGGMTLFGARGEATKDSQLNPTQELVEILRQRAAKRKGFYALLSCDGDQQSWEFPQLKHGVFTYYLIRGLRGEAADSQGVIEADGLYRYVYHQTLAYIDKTNQQLRVINQLKKSRGENQIHPEYPSQTPKRIVEGTGEVILGIKPHETASLKHPRQALIIEGFPKSQSALALSKILNTSGYFEVNYWSVSETTPATNVRKAIQKCLLSEAFSESPSNANIVEEIPTVFLYLRGKIQETEQGEAVFILADHIIINRSWLKKQLRRCSSQQIIILDCPQESDTCVSVQDWVEELQLGLDTEQCLIAAAAPSSENQRFASSLVDTLSKGVQFPSKPTIQQSGLTAAAWITQLQIELSGSDIQLYFWLIGFQGVIEVFPGKTLFSSDTSEEKAEDIDDLSSSVGLDYTHLRDLLKAERWLEADRETTTLMLKVAGKAEKDYLDLASVENFSCSDLSTIDGLWVKYSRGRFGFAVQKGIWESIRDTSGGDPVLGLMIGNDNVIASETCIDFANRVGWRLKDSWIDYSQLNVNDNAPNGQLPYFGFFEQVWRIKVLGVWEWHSAIATASWWRLCVALFSRIQSCQIN</sequence>
<dbReference type="InterPro" id="IPR008629">
    <property type="entry name" value="GUN4-like"/>
</dbReference>
<dbReference type="SUPFAM" id="SSF52129">
    <property type="entry name" value="Caspase-like"/>
    <property type="match status" value="1"/>
</dbReference>
<evidence type="ECO:0000313" key="3">
    <source>
        <dbReference type="EMBL" id="MBD2609917.1"/>
    </source>
</evidence>
<feature type="domain" description="GUN4-like" evidence="2">
    <location>
        <begin position="555"/>
        <end position="707"/>
    </location>
</feature>
<organism evidence="3 4">
    <name type="scientific">Nostoc punctiforme FACHB-252</name>
    <dbReference type="NCBI Taxonomy" id="1357509"/>
    <lineage>
        <taxon>Bacteria</taxon>
        <taxon>Bacillati</taxon>
        <taxon>Cyanobacteriota</taxon>
        <taxon>Cyanophyceae</taxon>
        <taxon>Nostocales</taxon>
        <taxon>Nostocaceae</taxon>
        <taxon>Nostoc</taxon>
    </lineage>
</organism>
<gene>
    <name evidence="3" type="ORF">H6G94_01280</name>
</gene>
<protein>
    <submittedName>
        <fullName evidence="3">GUN4 domain-containing protein</fullName>
    </submittedName>
</protein>
<dbReference type="Gene3D" id="1.25.40.620">
    <property type="match status" value="1"/>
</dbReference>
<dbReference type="Gene3D" id="1.10.10.1770">
    <property type="entry name" value="Gun4-like"/>
    <property type="match status" value="1"/>
</dbReference>
<evidence type="ECO:0000313" key="4">
    <source>
        <dbReference type="Proteomes" id="UP000606396"/>
    </source>
</evidence>
<dbReference type="Pfam" id="PF05419">
    <property type="entry name" value="GUN4"/>
    <property type="match status" value="1"/>
</dbReference>
<keyword evidence="4" id="KW-1185">Reference proteome</keyword>
<dbReference type="PANTHER" id="PTHR34800">
    <property type="entry name" value="TETRAPYRROLE-BINDING PROTEIN, CHLOROPLASTIC"/>
    <property type="match status" value="1"/>
</dbReference>
<dbReference type="InterPro" id="IPR037215">
    <property type="entry name" value="GUN4-like_sf"/>
</dbReference>
<accession>A0ABR8H287</accession>
<dbReference type="CDD" id="cd16383">
    <property type="entry name" value="GUN4"/>
    <property type="match status" value="1"/>
</dbReference>